<dbReference type="SUPFAM" id="SSF55729">
    <property type="entry name" value="Acyl-CoA N-acyltransferases (Nat)"/>
    <property type="match status" value="1"/>
</dbReference>
<evidence type="ECO:0000259" key="3">
    <source>
        <dbReference type="PROSITE" id="PS51186"/>
    </source>
</evidence>
<dbReference type="PANTHER" id="PTHR43877">
    <property type="entry name" value="AMINOALKYLPHOSPHONATE N-ACETYLTRANSFERASE-RELATED-RELATED"/>
    <property type="match status" value="1"/>
</dbReference>
<keyword evidence="2" id="KW-0012">Acyltransferase</keyword>
<reference evidence="4" key="1">
    <citation type="submission" date="2022-11" db="EMBL/GenBank/DDBJ databases">
        <title>Description of Microcella daejonensis nov. sp, isolated from riverside soil.</title>
        <authorList>
            <person name="Molina K.M."/>
            <person name="Kim S.B."/>
        </authorList>
    </citation>
    <scope>NUCLEOTIDE SEQUENCE</scope>
    <source>
        <strain evidence="4">MMS21-STM12</strain>
    </source>
</reference>
<dbReference type="CDD" id="cd04301">
    <property type="entry name" value="NAT_SF"/>
    <property type="match status" value="1"/>
</dbReference>
<dbReference type="EMBL" id="CP113089">
    <property type="protein sequence ID" value="WAB80406.1"/>
    <property type="molecule type" value="Genomic_DNA"/>
</dbReference>
<proteinExistence type="predicted"/>
<name>A0A9E8S8G0_9MICO</name>
<dbReference type="PROSITE" id="PS51186">
    <property type="entry name" value="GNAT"/>
    <property type="match status" value="1"/>
</dbReference>
<evidence type="ECO:0000313" key="5">
    <source>
        <dbReference type="Proteomes" id="UP001164706"/>
    </source>
</evidence>
<dbReference type="PANTHER" id="PTHR43877:SF2">
    <property type="entry name" value="AMINOALKYLPHOSPHONATE N-ACETYLTRANSFERASE-RELATED"/>
    <property type="match status" value="1"/>
</dbReference>
<protein>
    <submittedName>
        <fullName evidence="4">GNAT family N-acetyltransferase</fullName>
    </submittedName>
</protein>
<keyword evidence="5" id="KW-1185">Reference proteome</keyword>
<evidence type="ECO:0000313" key="4">
    <source>
        <dbReference type="EMBL" id="WAB80406.1"/>
    </source>
</evidence>
<dbReference type="Pfam" id="PF13508">
    <property type="entry name" value="Acetyltransf_7"/>
    <property type="match status" value="1"/>
</dbReference>
<dbReference type="InterPro" id="IPR050832">
    <property type="entry name" value="Bact_Acetyltransf"/>
</dbReference>
<sequence length="166" mass="18018">MSQDRAPMTEARVRRCTPDDAAALAAHVPGARHYAAGAFDRQRRGEVDFLVAFHAGLAAGSAELTFDDPPELKNLSVAPASRGQGLGSALIRYAEGLVENRDPEARPGQRSLTLGVGLENPGAARLYERIGYVRTGHVATTTYTYIDDDGVEHTVTEQDEDLIKRW</sequence>
<dbReference type="InterPro" id="IPR016181">
    <property type="entry name" value="Acyl_CoA_acyltransferase"/>
</dbReference>
<organism evidence="4 5">
    <name type="scientific">Microcella daejeonensis</name>
    <dbReference type="NCBI Taxonomy" id="2994971"/>
    <lineage>
        <taxon>Bacteria</taxon>
        <taxon>Bacillati</taxon>
        <taxon>Actinomycetota</taxon>
        <taxon>Actinomycetes</taxon>
        <taxon>Micrococcales</taxon>
        <taxon>Microbacteriaceae</taxon>
        <taxon>Microcella</taxon>
    </lineage>
</organism>
<feature type="domain" description="N-acetyltransferase" evidence="3">
    <location>
        <begin position="11"/>
        <end position="158"/>
    </location>
</feature>
<dbReference type="KEGG" id="mdb:OVN18_07420"/>
<accession>A0A9E8S8G0</accession>
<dbReference type="Proteomes" id="UP001164706">
    <property type="component" value="Chromosome"/>
</dbReference>
<dbReference type="GO" id="GO:0016747">
    <property type="term" value="F:acyltransferase activity, transferring groups other than amino-acyl groups"/>
    <property type="evidence" value="ECO:0007669"/>
    <property type="project" value="InterPro"/>
</dbReference>
<evidence type="ECO:0000256" key="2">
    <source>
        <dbReference type="ARBA" id="ARBA00023315"/>
    </source>
</evidence>
<evidence type="ECO:0000256" key="1">
    <source>
        <dbReference type="ARBA" id="ARBA00022679"/>
    </source>
</evidence>
<dbReference type="Gene3D" id="3.40.630.30">
    <property type="match status" value="1"/>
</dbReference>
<dbReference type="RefSeq" id="WP_267780074.1">
    <property type="nucleotide sequence ID" value="NZ_CP113089.1"/>
</dbReference>
<gene>
    <name evidence="4" type="ORF">OVN18_07420</name>
</gene>
<dbReference type="AlphaFoldDB" id="A0A9E8S8G0"/>
<dbReference type="InterPro" id="IPR000182">
    <property type="entry name" value="GNAT_dom"/>
</dbReference>
<keyword evidence="1" id="KW-0808">Transferase</keyword>